<dbReference type="PROSITE" id="PS50112">
    <property type="entry name" value="PAS"/>
    <property type="match status" value="1"/>
</dbReference>
<evidence type="ECO:0000259" key="3">
    <source>
        <dbReference type="PROSITE" id="PS50113"/>
    </source>
</evidence>
<dbReference type="InterPro" id="IPR013656">
    <property type="entry name" value="PAS_4"/>
</dbReference>
<keyword evidence="7" id="KW-1185">Reference proteome</keyword>
<dbReference type="CDD" id="cd01949">
    <property type="entry name" value="GGDEF"/>
    <property type="match status" value="1"/>
</dbReference>
<evidence type="ECO:0000259" key="4">
    <source>
        <dbReference type="PROSITE" id="PS50887"/>
    </source>
</evidence>
<dbReference type="Gene3D" id="3.30.450.20">
    <property type="entry name" value="PAS domain"/>
    <property type="match status" value="2"/>
</dbReference>
<dbReference type="PROSITE" id="PS51832">
    <property type="entry name" value="HD_GYP"/>
    <property type="match status" value="1"/>
</dbReference>
<dbReference type="InterPro" id="IPR000700">
    <property type="entry name" value="PAS-assoc_C"/>
</dbReference>
<dbReference type="RefSeq" id="WP_073090274.1">
    <property type="nucleotide sequence ID" value="NZ_FQWY01000009.1"/>
</dbReference>
<dbReference type="SMART" id="SM00267">
    <property type="entry name" value="GGDEF"/>
    <property type="match status" value="1"/>
</dbReference>
<evidence type="ECO:0000256" key="1">
    <source>
        <dbReference type="SAM" id="Coils"/>
    </source>
</evidence>
<dbReference type="InterPro" id="IPR000014">
    <property type="entry name" value="PAS"/>
</dbReference>
<evidence type="ECO:0000259" key="2">
    <source>
        <dbReference type="PROSITE" id="PS50112"/>
    </source>
</evidence>
<dbReference type="NCBIfam" id="TIGR00229">
    <property type="entry name" value="sensory_box"/>
    <property type="match status" value="1"/>
</dbReference>
<dbReference type="PROSITE" id="PS50887">
    <property type="entry name" value="GGDEF"/>
    <property type="match status" value="1"/>
</dbReference>
<dbReference type="CDD" id="cd00077">
    <property type="entry name" value="HDc"/>
    <property type="match status" value="1"/>
</dbReference>
<evidence type="ECO:0000313" key="6">
    <source>
        <dbReference type="EMBL" id="SHG69028.1"/>
    </source>
</evidence>
<organism evidence="6 7">
    <name type="scientific">Thermosyntropha lipolytica DSM 11003</name>
    <dbReference type="NCBI Taxonomy" id="1123382"/>
    <lineage>
        <taxon>Bacteria</taxon>
        <taxon>Bacillati</taxon>
        <taxon>Bacillota</taxon>
        <taxon>Clostridia</taxon>
        <taxon>Eubacteriales</taxon>
        <taxon>Syntrophomonadaceae</taxon>
        <taxon>Thermosyntropha</taxon>
    </lineage>
</organism>
<dbReference type="SUPFAM" id="SSF109604">
    <property type="entry name" value="HD-domain/PDEase-like"/>
    <property type="match status" value="1"/>
</dbReference>
<feature type="domain" description="GGDEF" evidence="4">
    <location>
        <begin position="466"/>
        <end position="597"/>
    </location>
</feature>
<evidence type="ECO:0000259" key="5">
    <source>
        <dbReference type="PROSITE" id="PS51832"/>
    </source>
</evidence>
<dbReference type="InterPro" id="IPR043128">
    <property type="entry name" value="Rev_trsase/Diguanyl_cyclase"/>
</dbReference>
<dbReference type="SUPFAM" id="SSF55781">
    <property type="entry name" value="GAF domain-like"/>
    <property type="match status" value="1"/>
</dbReference>
<dbReference type="PANTHER" id="PTHR43155">
    <property type="entry name" value="CYCLIC DI-GMP PHOSPHODIESTERASE PA4108-RELATED"/>
    <property type="match status" value="1"/>
</dbReference>
<dbReference type="STRING" id="1123382.SAMN02745221_00759"/>
<dbReference type="Gene3D" id="3.30.70.270">
    <property type="match status" value="1"/>
</dbReference>
<dbReference type="AlphaFoldDB" id="A0A1M5LVD5"/>
<dbReference type="Pfam" id="PF00990">
    <property type="entry name" value="GGDEF"/>
    <property type="match status" value="1"/>
</dbReference>
<sequence length="779" mass="90156">MKEDLCREVIEKAPFGYALHKICLDEEGRADDFVYLDVNPAFERIIGLSRESVLNRRVTQVLPGIKEDSFDWISIYGRIAREGGEEEFSRYYKPLDRWLRIKAFSPAPGFLVTLFVDINEEMAMINELARQKEEIESLNSQLKLIFESTQDALFLAKYERGNFYYLHSNPTHQRLTGYRLEDIKGKTPEEVLGEELASKVKKGYMQCIEKKAPVTYEETLLLPGGEKTWQVSLTPVCHEGEVCYIIGSRQDITLQKKQEDKLQKKLTYERIASTISRLALKEQDKDTFVNQALRIIGEGAGVSRVYLFEEDPGKNTVSNTYEWTAPGVESQQEKLQELKIDLFDWWMERIYNREVISFRSVEEIPDEFTRLFLKEQMIKSILVLPVSAEKGEVSFIGFDECLQERIWDEDEVILLSIVADIFNQYLKLRRYEEEMVYKSYHDALTGLYNRRFVEDRIKDLDIPENLPLAVLVLDVNGLKVVNDALGHAAGDKMLKAASEVIKKSCRRHDVVVRWGGDEFLVFLPLTTAEKAEEIVERISRNCEKVKDLPVKISLAAGFAVKTRKIQKIDKVLREAEEWMYRNKLLKEKSSRRAIIDTLLSTLMEKSAETREHAERMRDWGIKIAKHLRLSARELDEISLLALLHDIGKVGVKEEILKKPAPLTEDEWREMRRHPEIGCRIAQNTAELLSVADYILAHHERWDGKGYPKGLKGEEIPLLARIIAVVDAYDAMTSDRPYRKALTHEEALEEIRRNAGTQFDPRIVEIFIDIIEKEKNEDTK</sequence>
<dbReference type="InterPro" id="IPR029787">
    <property type="entry name" value="Nucleotide_cyclase"/>
</dbReference>
<feature type="domain" description="PAS" evidence="2">
    <location>
        <begin position="138"/>
        <end position="211"/>
    </location>
</feature>
<dbReference type="InterPro" id="IPR029016">
    <property type="entry name" value="GAF-like_dom_sf"/>
</dbReference>
<feature type="domain" description="HD-GYP" evidence="5">
    <location>
        <begin position="587"/>
        <end position="779"/>
    </location>
</feature>
<dbReference type="SUPFAM" id="SSF55073">
    <property type="entry name" value="Nucleotide cyclase"/>
    <property type="match status" value="1"/>
</dbReference>
<reference evidence="7" key="1">
    <citation type="submission" date="2016-11" db="EMBL/GenBank/DDBJ databases">
        <authorList>
            <person name="Varghese N."/>
            <person name="Submissions S."/>
        </authorList>
    </citation>
    <scope>NUCLEOTIDE SEQUENCE [LARGE SCALE GENOMIC DNA]</scope>
    <source>
        <strain evidence="7">DSM 11003</strain>
    </source>
</reference>
<feature type="domain" description="PAC" evidence="3">
    <location>
        <begin position="214"/>
        <end position="264"/>
    </location>
</feature>
<dbReference type="InterPro" id="IPR003607">
    <property type="entry name" value="HD/PDEase_dom"/>
</dbReference>
<dbReference type="InterPro" id="IPR035965">
    <property type="entry name" value="PAS-like_dom_sf"/>
</dbReference>
<dbReference type="SUPFAM" id="SSF55785">
    <property type="entry name" value="PYP-like sensor domain (PAS domain)"/>
    <property type="match status" value="2"/>
</dbReference>
<dbReference type="PANTHER" id="PTHR43155:SF2">
    <property type="entry name" value="CYCLIC DI-GMP PHOSPHODIESTERASE PA4108"/>
    <property type="match status" value="1"/>
</dbReference>
<protein>
    <submittedName>
        <fullName evidence="6">PAS domain S-box-containing protein/diguanylate cyclase (GGDEF) domain-containing protein</fullName>
    </submittedName>
</protein>
<proteinExistence type="predicted"/>
<accession>A0A1M5LVD5</accession>
<dbReference type="Gene3D" id="1.10.3210.10">
    <property type="entry name" value="Hypothetical protein af1432"/>
    <property type="match status" value="1"/>
</dbReference>
<dbReference type="EMBL" id="FQWY01000009">
    <property type="protein sequence ID" value="SHG69028.1"/>
    <property type="molecule type" value="Genomic_DNA"/>
</dbReference>
<dbReference type="Pfam" id="PF08448">
    <property type="entry name" value="PAS_4"/>
    <property type="match status" value="1"/>
</dbReference>
<dbReference type="PROSITE" id="PS50113">
    <property type="entry name" value="PAC"/>
    <property type="match status" value="1"/>
</dbReference>
<dbReference type="CDD" id="cd00130">
    <property type="entry name" value="PAS"/>
    <property type="match status" value="1"/>
</dbReference>
<dbReference type="InterPro" id="IPR000160">
    <property type="entry name" value="GGDEF_dom"/>
</dbReference>
<feature type="coiled-coil region" evidence="1">
    <location>
        <begin position="118"/>
        <end position="148"/>
    </location>
</feature>
<gene>
    <name evidence="6" type="ORF">SAMN02745221_00759</name>
</gene>
<dbReference type="Proteomes" id="UP000242329">
    <property type="component" value="Unassembled WGS sequence"/>
</dbReference>
<dbReference type="NCBIfam" id="TIGR00254">
    <property type="entry name" value="GGDEF"/>
    <property type="match status" value="1"/>
</dbReference>
<dbReference type="Gene3D" id="3.30.450.40">
    <property type="match status" value="1"/>
</dbReference>
<dbReference type="Pfam" id="PF13188">
    <property type="entry name" value="PAS_8"/>
    <property type="match status" value="1"/>
</dbReference>
<dbReference type="SMART" id="SM00471">
    <property type="entry name" value="HDc"/>
    <property type="match status" value="1"/>
</dbReference>
<keyword evidence="1" id="KW-0175">Coiled coil</keyword>
<dbReference type="InterPro" id="IPR037522">
    <property type="entry name" value="HD_GYP_dom"/>
</dbReference>
<evidence type="ECO:0000313" key="7">
    <source>
        <dbReference type="Proteomes" id="UP000242329"/>
    </source>
</evidence>
<name>A0A1M5LVD5_9FIRM</name>
<dbReference type="Pfam" id="PF13487">
    <property type="entry name" value="HD_5"/>
    <property type="match status" value="1"/>
</dbReference>
<dbReference type="OrthoDB" id="9798833at2"/>